<keyword evidence="2" id="KW-0813">Transport</keyword>
<dbReference type="CDD" id="cd03255">
    <property type="entry name" value="ABC_MJ0796_LolCDE_FtsE"/>
    <property type="match status" value="1"/>
</dbReference>
<dbReference type="Proteomes" id="UP001144256">
    <property type="component" value="Unassembled WGS sequence"/>
</dbReference>
<evidence type="ECO:0000256" key="4">
    <source>
        <dbReference type="ARBA" id="ARBA00022840"/>
    </source>
</evidence>
<comment type="caution">
    <text evidence="6">The sequence shown here is derived from an EMBL/GenBank/DDBJ whole genome shotgun (WGS) entry which is preliminary data.</text>
</comment>
<gene>
    <name evidence="6" type="ORF">SH1V18_15890</name>
</gene>
<dbReference type="InterPro" id="IPR017911">
    <property type="entry name" value="MacB-like_ATP-bd"/>
</dbReference>
<dbReference type="InterPro" id="IPR027417">
    <property type="entry name" value="P-loop_NTPase"/>
</dbReference>
<organism evidence="6 7">
    <name type="scientific">Vallitalea longa</name>
    <dbReference type="NCBI Taxonomy" id="2936439"/>
    <lineage>
        <taxon>Bacteria</taxon>
        <taxon>Bacillati</taxon>
        <taxon>Bacillota</taxon>
        <taxon>Clostridia</taxon>
        <taxon>Lachnospirales</taxon>
        <taxon>Vallitaleaceae</taxon>
        <taxon>Vallitalea</taxon>
    </lineage>
</organism>
<dbReference type="AlphaFoldDB" id="A0A9W5YBW5"/>
<dbReference type="RefSeq" id="WP_281814298.1">
    <property type="nucleotide sequence ID" value="NZ_BRLB01000003.1"/>
</dbReference>
<reference evidence="6" key="1">
    <citation type="submission" date="2022-06" db="EMBL/GenBank/DDBJ databases">
        <title>Vallitalea longa sp. nov., an anaerobic bacterium isolated from marine sediment.</title>
        <authorList>
            <person name="Hirano S."/>
            <person name="Terahara T."/>
            <person name="Mori K."/>
            <person name="Hamada M."/>
            <person name="Matsumoto R."/>
            <person name="Kobayashi T."/>
        </authorList>
    </citation>
    <scope>NUCLEOTIDE SEQUENCE</scope>
    <source>
        <strain evidence="6">SH18-1</strain>
    </source>
</reference>
<dbReference type="SUPFAM" id="SSF52540">
    <property type="entry name" value="P-loop containing nucleoside triphosphate hydrolases"/>
    <property type="match status" value="1"/>
</dbReference>
<dbReference type="PROSITE" id="PS50893">
    <property type="entry name" value="ABC_TRANSPORTER_2"/>
    <property type="match status" value="1"/>
</dbReference>
<dbReference type="Gene3D" id="3.40.50.300">
    <property type="entry name" value="P-loop containing nucleotide triphosphate hydrolases"/>
    <property type="match status" value="1"/>
</dbReference>
<dbReference type="InterPro" id="IPR003439">
    <property type="entry name" value="ABC_transporter-like_ATP-bd"/>
</dbReference>
<evidence type="ECO:0000259" key="5">
    <source>
        <dbReference type="PROSITE" id="PS50893"/>
    </source>
</evidence>
<dbReference type="Pfam" id="PF00005">
    <property type="entry name" value="ABC_tran"/>
    <property type="match status" value="1"/>
</dbReference>
<evidence type="ECO:0000256" key="2">
    <source>
        <dbReference type="ARBA" id="ARBA00022448"/>
    </source>
</evidence>
<dbReference type="InterPro" id="IPR003593">
    <property type="entry name" value="AAA+_ATPase"/>
</dbReference>
<proteinExistence type="inferred from homology"/>
<dbReference type="GO" id="GO:0005524">
    <property type="term" value="F:ATP binding"/>
    <property type="evidence" value="ECO:0007669"/>
    <property type="project" value="UniProtKB-KW"/>
</dbReference>
<evidence type="ECO:0000256" key="3">
    <source>
        <dbReference type="ARBA" id="ARBA00022741"/>
    </source>
</evidence>
<comment type="similarity">
    <text evidence="1">Belongs to the ABC transporter superfamily.</text>
</comment>
<keyword evidence="3" id="KW-0547">Nucleotide-binding</keyword>
<protein>
    <submittedName>
        <fullName evidence="6">Peptide ABC transporter ATP-binding protein</fullName>
    </submittedName>
</protein>
<dbReference type="GO" id="GO:0022857">
    <property type="term" value="F:transmembrane transporter activity"/>
    <property type="evidence" value="ECO:0007669"/>
    <property type="project" value="UniProtKB-ARBA"/>
</dbReference>
<dbReference type="GO" id="GO:0016887">
    <property type="term" value="F:ATP hydrolysis activity"/>
    <property type="evidence" value="ECO:0007669"/>
    <property type="project" value="InterPro"/>
</dbReference>
<sequence length="254" mass="28186">MKQIIKVSNVTKIYGSKMNKTTALVDINFEVNQGEFVGIMGPSGSGKSTLLNVISTIDKTTSGTISYEGRDIGQLKEDDLTDFRRDELGFIFQDFNLLDTLSVEENIILPLAISKVHVKEINKRLMEVTKILGINDILKKYPYEISGGQKQRTAAARAIINNPKLVLADEPTGALDSKSSAELLSCMKKLNKEYDSTILMVTHDAFAASYCDRILFIKDGNIYSELISNGDRKQFYNKVIDVLAMMGGDLNDVL</sequence>
<accession>A0A9W5YBW5</accession>
<dbReference type="EMBL" id="BRLB01000003">
    <property type="protein sequence ID" value="GKX29109.1"/>
    <property type="molecule type" value="Genomic_DNA"/>
</dbReference>
<dbReference type="SMART" id="SM00382">
    <property type="entry name" value="AAA"/>
    <property type="match status" value="1"/>
</dbReference>
<name>A0A9W5YBW5_9FIRM</name>
<dbReference type="FunFam" id="3.40.50.300:FF:000032">
    <property type="entry name" value="Export ABC transporter ATP-binding protein"/>
    <property type="match status" value="1"/>
</dbReference>
<keyword evidence="4 6" id="KW-0067">ATP-binding</keyword>
<evidence type="ECO:0000256" key="1">
    <source>
        <dbReference type="ARBA" id="ARBA00005417"/>
    </source>
</evidence>
<dbReference type="GO" id="GO:0098796">
    <property type="term" value="C:membrane protein complex"/>
    <property type="evidence" value="ECO:0007669"/>
    <property type="project" value="UniProtKB-ARBA"/>
</dbReference>
<evidence type="ECO:0000313" key="6">
    <source>
        <dbReference type="EMBL" id="GKX29109.1"/>
    </source>
</evidence>
<feature type="domain" description="ABC transporter" evidence="5">
    <location>
        <begin position="5"/>
        <end position="244"/>
    </location>
</feature>
<dbReference type="PANTHER" id="PTHR42798">
    <property type="entry name" value="LIPOPROTEIN-RELEASING SYSTEM ATP-BINDING PROTEIN LOLD"/>
    <property type="match status" value="1"/>
</dbReference>
<dbReference type="PANTHER" id="PTHR42798:SF7">
    <property type="entry name" value="ALPHA-D-RIBOSE 1-METHYLPHOSPHONATE 5-TRIPHOSPHATE SYNTHASE SUBUNIT PHNL"/>
    <property type="match status" value="1"/>
</dbReference>
<evidence type="ECO:0000313" key="7">
    <source>
        <dbReference type="Proteomes" id="UP001144256"/>
    </source>
</evidence>
<keyword evidence="7" id="KW-1185">Reference proteome</keyword>